<evidence type="ECO:0000313" key="11">
    <source>
        <dbReference type="EMBL" id="APG25394.1"/>
    </source>
</evidence>
<dbReference type="NCBIfam" id="TIGR00358">
    <property type="entry name" value="3_prime_RNase"/>
    <property type="match status" value="1"/>
</dbReference>
<keyword evidence="12" id="KW-1185">Reference proteome</keyword>
<organism evidence="11 12">
    <name type="scientific">Syntrophotalea acetylenica</name>
    <name type="common">Pelobacter acetylenicus</name>
    <dbReference type="NCBI Taxonomy" id="29542"/>
    <lineage>
        <taxon>Bacteria</taxon>
        <taxon>Pseudomonadati</taxon>
        <taxon>Thermodesulfobacteriota</taxon>
        <taxon>Desulfuromonadia</taxon>
        <taxon>Desulfuromonadales</taxon>
        <taxon>Syntrophotaleaceae</taxon>
        <taxon>Syntrophotalea</taxon>
    </lineage>
</organism>
<reference evidence="11 12" key="1">
    <citation type="journal article" date="2017" name="Genome Announc.">
        <title>Complete Genome Sequences of Two Acetylene-Fermenting Pelobacter acetylenicus Strains.</title>
        <authorList>
            <person name="Sutton J.M."/>
            <person name="Baesman S.M."/>
            <person name="Fierst J.L."/>
            <person name="Poret-Peterson A.T."/>
            <person name="Oremland R.S."/>
            <person name="Dunlap D.S."/>
            <person name="Akob D.M."/>
        </authorList>
    </citation>
    <scope>NUCLEOTIDE SEQUENCE [LARGE SCALE GENOMIC DNA]</scope>
    <source>
        <strain evidence="11 12">DSM 3247</strain>
    </source>
</reference>
<evidence type="ECO:0000256" key="2">
    <source>
        <dbReference type="ARBA" id="ARBA00004496"/>
    </source>
</evidence>
<dbReference type="PANTHER" id="PTHR23355">
    <property type="entry name" value="RIBONUCLEASE"/>
    <property type="match status" value="1"/>
</dbReference>
<feature type="region of interest" description="Disordered" evidence="9">
    <location>
        <begin position="699"/>
        <end position="720"/>
    </location>
</feature>
<dbReference type="SMART" id="SM00316">
    <property type="entry name" value="S1"/>
    <property type="match status" value="1"/>
</dbReference>
<evidence type="ECO:0000256" key="5">
    <source>
        <dbReference type="ARBA" id="ARBA00022801"/>
    </source>
</evidence>
<dbReference type="GO" id="GO:0003723">
    <property type="term" value="F:RNA binding"/>
    <property type="evidence" value="ECO:0007669"/>
    <property type="project" value="UniProtKB-UniRule"/>
</dbReference>
<proteinExistence type="inferred from homology"/>
<dbReference type="Pfam" id="PF08206">
    <property type="entry name" value="OB_RNB"/>
    <property type="match status" value="1"/>
</dbReference>
<dbReference type="OrthoDB" id="9764149at2"/>
<feature type="compositionally biased region" description="Basic residues" evidence="9">
    <location>
        <begin position="710"/>
        <end position="720"/>
    </location>
</feature>
<evidence type="ECO:0000256" key="7">
    <source>
        <dbReference type="ARBA" id="ARBA00022884"/>
    </source>
</evidence>
<keyword evidence="5 8" id="KW-0378">Hydrolase</keyword>
<keyword evidence="3 8" id="KW-0963">Cytoplasm</keyword>
<dbReference type="InterPro" id="IPR003029">
    <property type="entry name" value="S1_domain"/>
</dbReference>
<dbReference type="InterPro" id="IPR012340">
    <property type="entry name" value="NA-bd_OB-fold"/>
</dbReference>
<dbReference type="EMBL" id="CP015518">
    <property type="protein sequence ID" value="APG25394.1"/>
    <property type="molecule type" value="Genomic_DNA"/>
</dbReference>
<dbReference type="CDD" id="cd04471">
    <property type="entry name" value="S1_RNase_R"/>
    <property type="match status" value="1"/>
</dbReference>
<dbReference type="AlphaFoldDB" id="A0A1L3GHI2"/>
<dbReference type="InterPro" id="IPR013223">
    <property type="entry name" value="RNase_B_OB_dom"/>
</dbReference>
<dbReference type="NCBIfam" id="TIGR02063">
    <property type="entry name" value="RNase_R"/>
    <property type="match status" value="1"/>
</dbReference>
<keyword evidence="7 8" id="KW-0694">RNA-binding</keyword>
<gene>
    <name evidence="8" type="primary">rnr</name>
    <name evidence="11" type="ORF">A7E75_10455</name>
</gene>
<evidence type="ECO:0000256" key="4">
    <source>
        <dbReference type="ARBA" id="ARBA00022722"/>
    </source>
</evidence>
<dbReference type="SUPFAM" id="SSF50249">
    <property type="entry name" value="Nucleic acid-binding proteins"/>
    <property type="match status" value="3"/>
</dbReference>
<comment type="subcellular location">
    <subcellularLocation>
        <location evidence="2 8">Cytoplasm</location>
    </subcellularLocation>
</comment>
<protein>
    <recommendedName>
        <fullName evidence="8">Ribonuclease R</fullName>
        <shortName evidence="8">RNase R</shortName>
        <ecNumber evidence="8">3.1.13.1</ecNumber>
    </recommendedName>
</protein>
<name>A0A1L3GHI2_SYNAC</name>
<evidence type="ECO:0000259" key="10">
    <source>
        <dbReference type="PROSITE" id="PS50126"/>
    </source>
</evidence>
<dbReference type="GO" id="GO:0006402">
    <property type="term" value="P:mRNA catabolic process"/>
    <property type="evidence" value="ECO:0007669"/>
    <property type="project" value="TreeGrafter"/>
</dbReference>
<evidence type="ECO:0000256" key="1">
    <source>
        <dbReference type="ARBA" id="ARBA00001849"/>
    </source>
</evidence>
<dbReference type="InterPro" id="IPR011805">
    <property type="entry name" value="RNase_R"/>
</dbReference>
<comment type="function">
    <text evidence="8">3'-5' exoribonuclease that releases 5'-nucleoside monophosphates and is involved in maturation of structured RNAs.</text>
</comment>
<dbReference type="InterPro" id="IPR001900">
    <property type="entry name" value="RNase_II/R"/>
</dbReference>
<dbReference type="InterPro" id="IPR040476">
    <property type="entry name" value="CSD2"/>
</dbReference>
<dbReference type="Gene3D" id="2.40.50.140">
    <property type="entry name" value="Nucleic acid-binding proteins"/>
    <property type="match status" value="2"/>
</dbReference>
<evidence type="ECO:0000256" key="9">
    <source>
        <dbReference type="SAM" id="MobiDB-lite"/>
    </source>
</evidence>
<dbReference type="InterPro" id="IPR011129">
    <property type="entry name" value="CSD"/>
</dbReference>
<dbReference type="EC" id="3.1.13.1" evidence="8"/>
<feature type="domain" description="S1 motif" evidence="10">
    <location>
        <begin position="619"/>
        <end position="700"/>
    </location>
</feature>
<dbReference type="Pfam" id="PF17876">
    <property type="entry name" value="CSD2"/>
    <property type="match status" value="1"/>
</dbReference>
<dbReference type="PANTHER" id="PTHR23355:SF9">
    <property type="entry name" value="DIS3-LIKE EXONUCLEASE 2"/>
    <property type="match status" value="1"/>
</dbReference>
<sequence length="720" mass="80933">MSLSPDDLLNLLLQNRGKPLSGRQLLAGFDLSRDERQAALRLLETLADEGLVRRARKGLYSLPKSTELVIGKIAVHRQGYGFVVPEEPGRPDVFVPARFMRDIMDGDRVAVRLQRAPRGGFEGRVVRVLARAHHSIVGVFRPDSGHGMVLPSDPALSQPVLLLAPCALPVNAGDLVIAAIERYPTRRQYPQGRIVEVLGDPSDPRVEVLALAHKYDLPREFSPAALDQARSVPMEVAEGDLAGREDLRSVPFVTIDGETAKDFDDAVAVCWEADGAIRLWVAIADVAHYVYPDSPIDKDALDRGTSVYFPGICLPMLPEALSNGICSLNPGVDRLVLTAEMLFDRRGARVSSRFYPAVMHSRARLTYHQVAQVLDETSSHDSLPPKTPLEDLRLMAELALRLQQMRFRRGSLDFDLPEPEIVLDLQGRPDQILRAERTLAHRLIEEFMLAANEAVATFLSEHHIPLLYRVHEPPDMEKLLAFQTFLAHFNIGLDLSEETVSPAALQGALDAVRDRPEERMVNQYLLRSMKQARYDAANLGHFGLASDCYCHFTSPIRRYPDLVVHRILRRVLSAGKAPLKVSVLEKLGEATSFRERRAMDAEREMVALKRCQFMQDRVGEIFEAWVADVQPFGIFVELQDVFVEGLVHVATLSDDFYEFDEELHRLVGQRRRRIFRIGDAVTVKLVKADLDRRELDFELDEPMSAPPPGRARRRDGKARH</sequence>
<dbReference type="GO" id="GO:0005829">
    <property type="term" value="C:cytosol"/>
    <property type="evidence" value="ECO:0007669"/>
    <property type="project" value="UniProtKB-ARBA"/>
</dbReference>
<dbReference type="SMART" id="SM00955">
    <property type="entry name" value="RNB"/>
    <property type="match status" value="1"/>
</dbReference>
<dbReference type="RefSeq" id="WP_072287245.1">
    <property type="nucleotide sequence ID" value="NZ_CP015455.1"/>
</dbReference>
<comment type="catalytic activity">
    <reaction evidence="1 8">
        <text>Exonucleolytic cleavage in the 3'- to 5'-direction to yield nucleoside 5'-phosphates.</text>
        <dbReference type="EC" id="3.1.13.1"/>
    </reaction>
</comment>
<dbReference type="InterPro" id="IPR050180">
    <property type="entry name" value="RNR_Ribonuclease"/>
</dbReference>
<dbReference type="GO" id="GO:0008859">
    <property type="term" value="F:exoribonuclease II activity"/>
    <property type="evidence" value="ECO:0007669"/>
    <property type="project" value="UniProtKB-UniRule"/>
</dbReference>
<evidence type="ECO:0000256" key="3">
    <source>
        <dbReference type="ARBA" id="ARBA00022490"/>
    </source>
</evidence>
<accession>A0A1L3GHI2</accession>
<evidence type="ECO:0000313" key="12">
    <source>
        <dbReference type="Proteomes" id="UP000182264"/>
    </source>
</evidence>
<dbReference type="SMART" id="SM00357">
    <property type="entry name" value="CSP"/>
    <property type="match status" value="1"/>
</dbReference>
<evidence type="ECO:0000256" key="8">
    <source>
        <dbReference type="HAMAP-Rule" id="MF_01895"/>
    </source>
</evidence>
<dbReference type="Pfam" id="PF00773">
    <property type="entry name" value="RNB"/>
    <property type="match status" value="1"/>
</dbReference>
<dbReference type="InterPro" id="IPR004476">
    <property type="entry name" value="RNase_II/RNase_R"/>
</dbReference>
<keyword evidence="6 8" id="KW-0269">Exonuclease</keyword>
<dbReference type="PROSITE" id="PS50126">
    <property type="entry name" value="S1"/>
    <property type="match status" value="1"/>
</dbReference>
<dbReference type="KEGG" id="pace:A6070_04460"/>
<dbReference type="STRING" id="29542.A6070_04460"/>
<evidence type="ECO:0000256" key="6">
    <source>
        <dbReference type="ARBA" id="ARBA00022839"/>
    </source>
</evidence>
<dbReference type="HAMAP" id="MF_01895">
    <property type="entry name" value="RNase_R"/>
    <property type="match status" value="1"/>
</dbReference>
<comment type="similarity">
    <text evidence="8">Belongs to the RNR ribonuclease family. RNase R subfamily.</text>
</comment>
<keyword evidence="4 8" id="KW-0540">Nuclease</keyword>
<dbReference type="Proteomes" id="UP000182264">
    <property type="component" value="Chromosome"/>
</dbReference>
<dbReference type="Pfam" id="PF00575">
    <property type="entry name" value="S1"/>
    <property type="match status" value="1"/>
</dbReference>